<dbReference type="PANTHER" id="PTHR43673">
    <property type="entry name" value="NAD(P)H NITROREDUCTASE YDGI-RELATED"/>
    <property type="match status" value="1"/>
</dbReference>
<accession>A0A9D8KAK7</accession>
<reference evidence="7" key="2">
    <citation type="submission" date="2021-01" db="EMBL/GenBank/DDBJ databases">
        <authorList>
            <person name="Hahn C.R."/>
            <person name="Youssef N.H."/>
            <person name="Elshahed M."/>
        </authorList>
    </citation>
    <scope>NUCLEOTIDE SEQUENCE</scope>
    <source>
        <strain evidence="7">Zod_Metabat.24</strain>
    </source>
</reference>
<dbReference type="InterPro" id="IPR017896">
    <property type="entry name" value="4Fe4S_Fe-S-bd"/>
</dbReference>
<dbReference type="SUPFAM" id="SSF54862">
    <property type="entry name" value="4Fe-4S ferredoxins"/>
    <property type="match status" value="1"/>
</dbReference>
<comment type="similarity">
    <text evidence="1">Belongs to the nitroreductase family.</text>
</comment>
<dbReference type="InterPro" id="IPR000415">
    <property type="entry name" value="Nitroreductase-like"/>
</dbReference>
<protein>
    <submittedName>
        <fullName evidence="7">Nitroreductase family protein</fullName>
    </submittedName>
</protein>
<feature type="domain" description="4Fe-4S ferredoxin-type" evidence="6">
    <location>
        <begin position="1"/>
        <end position="29"/>
    </location>
</feature>
<organism evidence="7 8">
    <name type="scientific">Candidatus Zymogenus saltonus</name>
    <dbReference type="NCBI Taxonomy" id="2844893"/>
    <lineage>
        <taxon>Bacteria</taxon>
        <taxon>Deltaproteobacteria</taxon>
        <taxon>Candidatus Zymogenia</taxon>
        <taxon>Candidatus Zymogeniales</taxon>
        <taxon>Candidatus Zymogenaceae</taxon>
        <taxon>Candidatus Zymogenus</taxon>
    </lineage>
</organism>
<dbReference type="GO" id="GO:0046872">
    <property type="term" value="F:metal ion binding"/>
    <property type="evidence" value="ECO:0007669"/>
    <property type="project" value="UniProtKB-KW"/>
</dbReference>
<evidence type="ECO:0000256" key="1">
    <source>
        <dbReference type="ARBA" id="ARBA00007118"/>
    </source>
</evidence>
<dbReference type="InterPro" id="IPR029479">
    <property type="entry name" value="Nitroreductase"/>
</dbReference>
<dbReference type="InterPro" id="IPR017900">
    <property type="entry name" value="4Fe4S_Fe_S_CS"/>
</dbReference>
<dbReference type="GO" id="GO:0016491">
    <property type="term" value="F:oxidoreductase activity"/>
    <property type="evidence" value="ECO:0007669"/>
    <property type="project" value="UniProtKB-KW"/>
</dbReference>
<evidence type="ECO:0000256" key="4">
    <source>
        <dbReference type="ARBA" id="ARBA00023004"/>
    </source>
</evidence>
<keyword evidence="2" id="KW-0479">Metal-binding</keyword>
<evidence type="ECO:0000313" key="7">
    <source>
        <dbReference type="EMBL" id="MBN1572110.1"/>
    </source>
</evidence>
<dbReference type="Pfam" id="PF00881">
    <property type="entry name" value="Nitroreductase"/>
    <property type="match status" value="1"/>
</dbReference>
<dbReference type="Pfam" id="PF13187">
    <property type="entry name" value="Fer4_9"/>
    <property type="match status" value="1"/>
</dbReference>
<keyword evidence="5" id="KW-0411">Iron-sulfur</keyword>
<dbReference type="PANTHER" id="PTHR43673:SF10">
    <property type="entry name" value="NADH DEHYDROGENASE_NAD(P)H NITROREDUCTASE XCC3605-RELATED"/>
    <property type="match status" value="1"/>
</dbReference>
<dbReference type="PROSITE" id="PS51379">
    <property type="entry name" value="4FE4S_FER_2"/>
    <property type="match status" value="2"/>
</dbReference>
<dbReference type="SUPFAM" id="SSF55469">
    <property type="entry name" value="FMN-dependent nitroreductase-like"/>
    <property type="match status" value="1"/>
</dbReference>
<sequence length="289" mass="32492">MTTIIQETCRRCGLCAEVCSAKIIREVDGRYEYQPYPDWACFKCGLCMAVCPTKSIIVEGLDYRDFPALKKKNVDFDSLYQMLLGRRSIRSYKKDKVPRNVIKSIVDAAATAPMGVPPSMVELTIFDKRADMEALIDMIAKEYEGLLWIMKTPMRLILRLMHGKIMYDVLREHVVPAAGICIEERKRGRDVITYDAPVLILFHINPHGASNMEDVWIAATYASIGAQSLGLGSCFIGMIPPVVERSKKIKEKFRIPVENRVLAAMILGIPAVKFKRSVPRELGGVAYVS</sequence>
<keyword evidence="4" id="KW-0408">Iron</keyword>
<name>A0A9D8KAK7_9DELT</name>
<dbReference type="Gene3D" id="3.30.70.20">
    <property type="match status" value="1"/>
</dbReference>
<dbReference type="Gene3D" id="3.40.109.10">
    <property type="entry name" value="NADH Oxidase"/>
    <property type="match status" value="1"/>
</dbReference>
<evidence type="ECO:0000256" key="5">
    <source>
        <dbReference type="ARBA" id="ARBA00023014"/>
    </source>
</evidence>
<evidence type="ECO:0000256" key="2">
    <source>
        <dbReference type="ARBA" id="ARBA00022723"/>
    </source>
</evidence>
<comment type="caution">
    <text evidence="7">The sequence shown here is derived from an EMBL/GenBank/DDBJ whole genome shotgun (WGS) entry which is preliminary data.</text>
</comment>
<evidence type="ECO:0000256" key="3">
    <source>
        <dbReference type="ARBA" id="ARBA00023002"/>
    </source>
</evidence>
<dbReference type="EMBL" id="JAFGIX010000012">
    <property type="protein sequence ID" value="MBN1572110.1"/>
    <property type="molecule type" value="Genomic_DNA"/>
</dbReference>
<evidence type="ECO:0000313" key="8">
    <source>
        <dbReference type="Proteomes" id="UP000809273"/>
    </source>
</evidence>
<gene>
    <name evidence="7" type="ORF">JW984_02820</name>
</gene>
<feature type="domain" description="4Fe-4S ferredoxin-type" evidence="6">
    <location>
        <begin position="31"/>
        <end position="61"/>
    </location>
</feature>
<dbReference type="GO" id="GO:0051536">
    <property type="term" value="F:iron-sulfur cluster binding"/>
    <property type="evidence" value="ECO:0007669"/>
    <property type="project" value="UniProtKB-KW"/>
</dbReference>
<reference evidence="7" key="1">
    <citation type="journal article" date="2021" name="Environ. Microbiol.">
        <title>Genomic characterization of three novel Desulfobacterota classes expand the metabolic and phylogenetic diversity of the phylum.</title>
        <authorList>
            <person name="Murphy C.L."/>
            <person name="Biggerstaff J."/>
            <person name="Eichhorn A."/>
            <person name="Ewing E."/>
            <person name="Shahan R."/>
            <person name="Soriano D."/>
            <person name="Stewart S."/>
            <person name="VanMol K."/>
            <person name="Walker R."/>
            <person name="Walters P."/>
            <person name="Elshahed M.S."/>
            <person name="Youssef N.H."/>
        </authorList>
    </citation>
    <scope>NUCLEOTIDE SEQUENCE</scope>
    <source>
        <strain evidence="7">Zod_Metabat.24</strain>
    </source>
</reference>
<keyword evidence="3" id="KW-0560">Oxidoreductase</keyword>
<dbReference type="PROSITE" id="PS00198">
    <property type="entry name" value="4FE4S_FER_1"/>
    <property type="match status" value="1"/>
</dbReference>
<proteinExistence type="inferred from homology"/>
<dbReference type="AlphaFoldDB" id="A0A9D8KAK7"/>
<evidence type="ECO:0000259" key="6">
    <source>
        <dbReference type="PROSITE" id="PS51379"/>
    </source>
</evidence>
<dbReference type="Proteomes" id="UP000809273">
    <property type="component" value="Unassembled WGS sequence"/>
</dbReference>